<dbReference type="Gene3D" id="2.40.50.140">
    <property type="entry name" value="Nucleic acid-binding proteins"/>
    <property type="match status" value="1"/>
</dbReference>
<evidence type="ECO:0000313" key="4">
    <source>
        <dbReference type="EMBL" id="ACL43872.1"/>
    </source>
</evidence>
<organism evidence="4">
    <name type="scientific">Cyanothece sp. (strain PCC 7425 / ATCC 29141)</name>
    <dbReference type="NCBI Taxonomy" id="395961"/>
    <lineage>
        <taxon>Bacteria</taxon>
        <taxon>Bacillati</taxon>
        <taxon>Cyanobacteriota</taxon>
        <taxon>Cyanophyceae</taxon>
        <taxon>Gomontiellales</taxon>
        <taxon>Cyanothecaceae</taxon>
        <taxon>Cyanothece</taxon>
    </lineage>
</organism>
<evidence type="ECO:0000256" key="3">
    <source>
        <dbReference type="SAM" id="MobiDB-lite"/>
    </source>
</evidence>
<proteinExistence type="predicted"/>
<dbReference type="AlphaFoldDB" id="B8HPL1"/>
<evidence type="ECO:0000256" key="1">
    <source>
        <dbReference type="ARBA" id="ARBA00023125"/>
    </source>
</evidence>
<dbReference type="CDD" id="cd04496">
    <property type="entry name" value="SSB_OBF"/>
    <property type="match status" value="1"/>
</dbReference>
<dbReference type="InterPro" id="IPR000424">
    <property type="entry name" value="Primosome_PriB/ssb"/>
</dbReference>
<dbReference type="KEGG" id="cyn:Cyan7425_1502"/>
<feature type="compositionally biased region" description="Low complexity" evidence="3">
    <location>
        <begin position="138"/>
        <end position="147"/>
    </location>
</feature>
<gene>
    <name evidence="4" type="ordered locus">Cyan7425_1502</name>
</gene>
<protein>
    <submittedName>
        <fullName evidence="4">Single-strand binding protein</fullName>
    </submittedName>
</protein>
<sequence length="165" mass="17857">MNSCVLMAEIIKEPELRYTQDGQMAIAEMLVQFAGLRAEDPAETLKVVGWGNLAQQIQEQYHLGDRVIIEGRLGMNRVERPEGFKETRAELTVSRIHLLTAEGGLTSRVAVSGNETTPKAVASPAVTPSKPGTPAPTPTATAKTKFQPPAPEPASPSFNYDDIPF</sequence>
<dbReference type="OrthoDB" id="513679at2"/>
<accession>B8HPL1</accession>
<dbReference type="SUPFAM" id="SSF50249">
    <property type="entry name" value="Nucleic acid-binding proteins"/>
    <property type="match status" value="1"/>
</dbReference>
<name>B8HPL1_CYAP4</name>
<dbReference type="eggNOG" id="COG0629">
    <property type="taxonomic scope" value="Bacteria"/>
</dbReference>
<dbReference type="HOGENOM" id="CLU_109737_0_0_3"/>
<feature type="region of interest" description="Disordered" evidence="3">
    <location>
        <begin position="115"/>
        <end position="165"/>
    </location>
</feature>
<dbReference type="Pfam" id="PF00436">
    <property type="entry name" value="SSB"/>
    <property type="match status" value="1"/>
</dbReference>
<evidence type="ECO:0000256" key="2">
    <source>
        <dbReference type="PROSITE-ProRule" id="PRU00252"/>
    </source>
</evidence>
<dbReference type="InterPro" id="IPR012340">
    <property type="entry name" value="NA-bd_OB-fold"/>
</dbReference>
<reference evidence="4" key="1">
    <citation type="submission" date="2009-01" db="EMBL/GenBank/DDBJ databases">
        <title>Complete sequence of chromosome Cyanothece sp. PCC 7425.</title>
        <authorList>
            <consortium name="US DOE Joint Genome Institute"/>
            <person name="Lucas S."/>
            <person name="Copeland A."/>
            <person name="Lapidus A."/>
            <person name="Glavina del Rio T."/>
            <person name="Dalin E."/>
            <person name="Tice H."/>
            <person name="Bruce D."/>
            <person name="Goodwin L."/>
            <person name="Pitluck S."/>
            <person name="Sims D."/>
            <person name="Meineke L."/>
            <person name="Brettin T."/>
            <person name="Detter J.C."/>
            <person name="Han C."/>
            <person name="Larimer F."/>
            <person name="Land M."/>
            <person name="Hauser L."/>
            <person name="Kyrpides N."/>
            <person name="Ovchinnikova G."/>
            <person name="Liberton M."/>
            <person name="Stoeckel J."/>
            <person name="Banerjee A."/>
            <person name="Singh A."/>
            <person name="Page L."/>
            <person name="Sato H."/>
            <person name="Zhao L."/>
            <person name="Sherman L."/>
            <person name="Pakrasi H."/>
            <person name="Richardson P."/>
        </authorList>
    </citation>
    <scope>NUCLEOTIDE SEQUENCE</scope>
    <source>
        <strain evidence="4">PCC 7425</strain>
    </source>
</reference>
<dbReference type="GO" id="GO:0003697">
    <property type="term" value="F:single-stranded DNA binding"/>
    <property type="evidence" value="ECO:0007669"/>
    <property type="project" value="InterPro"/>
</dbReference>
<dbReference type="EMBL" id="CP001344">
    <property type="protein sequence ID" value="ACL43872.1"/>
    <property type="molecule type" value="Genomic_DNA"/>
</dbReference>
<dbReference type="PROSITE" id="PS50935">
    <property type="entry name" value="SSB"/>
    <property type="match status" value="1"/>
</dbReference>
<dbReference type="STRING" id="395961.Cyan7425_1502"/>
<keyword evidence="1 2" id="KW-0238">DNA-binding</keyword>